<dbReference type="PANTHER" id="PTHR24637:SF421">
    <property type="entry name" value="CUTICLE COLLAGEN DPY-2"/>
    <property type="match status" value="1"/>
</dbReference>
<feature type="region of interest" description="Disordered" evidence="2">
    <location>
        <begin position="94"/>
        <end position="127"/>
    </location>
</feature>
<dbReference type="Pfam" id="PF06482">
    <property type="entry name" value="Endostatin"/>
    <property type="match status" value="1"/>
</dbReference>
<feature type="domain" description="Collagen type XV/XVIII trimerization" evidence="4">
    <location>
        <begin position="267"/>
        <end position="314"/>
    </location>
</feature>
<feature type="domain" description="Collagenase NC10/endostatin" evidence="3">
    <location>
        <begin position="362"/>
        <end position="527"/>
    </location>
</feature>
<organism evidence="5 6">
    <name type="scientific">Dermatophagoides pteronyssinus</name>
    <name type="common">European house dust mite</name>
    <dbReference type="NCBI Taxonomy" id="6956"/>
    <lineage>
        <taxon>Eukaryota</taxon>
        <taxon>Metazoa</taxon>
        <taxon>Ecdysozoa</taxon>
        <taxon>Arthropoda</taxon>
        <taxon>Chelicerata</taxon>
        <taxon>Arachnida</taxon>
        <taxon>Acari</taxon>
        <taxon>Acariformes</taxon>
        <taxon>Sarcoptiformes</taxon>
        <taxon>Astigmata</taxon>
        <taxon>Psoroptidia</taxon>
        <taxon>Analgoidea</taxon>
        <taxon>Pyroglyphidae</taxon>
        <taxon>Dermatophagoidinae</taxon>
        <taxon>Dermatophagoides</taxon>
    </lineage>
</organism>
<dbReference type="EMBL" id="NJHN03000115">
    <property type="protein sequence ID" value="KAH9414017.1"/>
    <property type="molecule type" value="Genomic_DNA"/>
</dbReference>
<dbReference type="Pfam" id="PF20010">
    <property type="entry name" value="Collagen_trimer"/>
    <property type="match status" value="1"/>
</dbReference>
<evidence type="ECO:0000259" key="3">
    <source>
        <dbReference type="Pfam" id="PF06482"/>
    </source>
</evidence>
<dbReference type="InterPro" id="IPR008160">
    <property type="entry name" value="Collagen"/>
</dbReference>
<reference evidence="5 6" key="2">
    <citation type="journal article" date="2022" name="Mol. Biol. Evol.">
        <title>Comparative Genomics Reveals Insights into the Divergent Evolution of Astigmatic Mites and Household Pest Adaptations.</title>
        <authorList>
            <person name="Xiong Q."/>
            <person name="Wan A.T."/>
            <person name="Liu X."/>
            <person name="Fung C.S."/>
            <person name="Xiao X."/>
            <person name="Malainual N."/>
            <person name="Hou J."/>
            <person name="Wang L."/>
            <person name="Wang M."/>
            <person name="Yang K.Y."/>
            <person name="Cui Y."/>
            <person name="Leung E.L."/>
            <person name="Nong W."/>
            <person name="Shin S.K."/>
            <person name="Au S.W."/>
            <person name="Jeong K.Y."/>
            <person name="Chew F.T."/>
            <person name="Hui J.H."/>
            <person name="Leung T.F."/>
            <person name="Tungtrongchitr A."/>
            <person name="Zhong N."/>
            <person name="Liu Z."/>
            <person name="Tsui S.K."/>
        </authorList>
    </citation>
    <scope>NUCLEOTIDE SEQUENCE [LARGE SCALE GENOMIC DNA]</scope>
    <source>
        <strain evidence="5">Derp</strain>
    </source>
</reference>
<dbReference type="InterPro" id="IPR045463">
    <property type="entry name" value="XV/XVIII_trimerization_dom"/>
</dbReference>
<name>A0ABQ8IUU2_DERPT</name>
<dbReference type="Gene3D" id="1.20.5.320">
    <property type="entry name" value="6-Phosphogluconate Dehydrogenase, domain 3"/>
    <property type="match status" value="1"/>
</dbReference>
<dbReference type="InterPro" id="IPR016186">
    <property type="entry name" value="C-type_lectin-like/link_sf"/>
</dbReference>
<protein>
    <submittedName>
        <fullName evidence="5">Structural molecule</fullName>
    </submittedName>
</protein>
<accession>A0ABQ8IUU2</accession>
<evidence type="ECO:0000313" key="6">
    <source>
        <dbReference type="Proteomes" id="UP000887458"/>
    </source>
</evidence>
<dbReference type="Proteomes" id="UP000887458">
    <property type="component" value="Unassembled WGS sequence"/>
</dbReference>
<dbReference type="Pfam" id="PF01391">
    <property type="entry name" value="Collagen"/>
    <property type="match status" value="1"/>
</dbReference>
<feature type="compositionally biased region" description="Low complexity" evidence="2">
    <location>
        <begin position="40"/>
        <end position="60"/>
    </location>
</feature>
<sequence>MERAYGFDFGSNDDLDNDETTTNEINGNDEQKKQPFIMEPPSSSLSTPSLTLKTTKSIDNNNDDKIINCNSNHRQNNTQCCQCDLSLIIDQYGEQLRGPKGDPGPRGLPGSIGLPGPPGLSSLSSGLSFDKRSSFDNDHSIMDPSITYMAGRIGEPGPPGPRGFPGHKGEKGESGIGIRGAKGDRGRRGKIGKTGPMGPKGPKGDPIKIQEIKRLMMENGIKGEKGEPANNVVIPYDNHWSSESRSRHNHVKPYDSDHGESKNTVMIINDMDELQSSSLSNTNQGMLAFVISEQSLLLRVTNGWQYISLGRVIKPNENSLQTNKISNDGTTIESVAGNSVDEYNVPSSSSVTNRHILHERKLRLVALNQPYTGDMHGVRDVDYECFRQSRRANLKGTFRAFITSRVQNLDSLVRPRDTRLPVVNLKDELLFNQVRDMFTGWSAPFPYPPKIYSFDGRNIFTDQQWPQKLIWHGSDKNGIRNMEASCDSWTTNSISRSGMASNLLRGKLLDQEKYSCNNAFIVLCIEVTTERE</sequence>
<comment type="caution">
    <text evidence="5">The sequence shown here is derived from an EMBL/GenBank/DDBJ whole genome shotgun (WGS) entry which is preliminary data.</text>
</comment>
<feature type="region of interest" description="Disordered" evidence="2">
    <location>
        <begin position="164"/>
        <end position="206"/>
    </location>
</feature>
<evidence type="ECO:0000313" key="5">
    <source>
        <dbReference type="EMBL" id="KAH9414017.1"/>
    </source>
</evidence>
<keyword evidence="1" id="KW-0176">Collagen</keyword>
<reference evidence="5 6" key="1">
    <citation type="journal article" date="2018" name="J. Allergy Clin. Immunol.">
        <title>High-quality assembly of Dermatophagoides pteronyssinus genome and transcriptome reveals a wide range of novel allergens.</title>
        <authorList>
            <person name="Liu X.Y."/>
            <person name="Yang K.Y."/>
            <person name="Wang M.Q."/>
            <person name="Kwok J.S."/>
            <person name="Zeng X."/>
            <person name="Yang Z."/>
            <person name="Xiao X.J."/>
            <person name="Lau C.P."/>
            <person name="Li Y."/>
            <person name="Huang Z.M."/>
            <person name="Ba J.G."/>
            <person name="Yim A.K."/>
            <person name="Ouyang C.Y."/>
            <person name="Ngai S.M."/>
            <person name="Chan T.F."/>
            <person name="Leung E.L."/>
            <person name="Liu L."/>
            <person name="Liu Z.G."/>
            <person name="Tsui S.K."/>
        </authorList>
    </citation>
    <scope>NUCLEOTIDE SEQUENCE [LARGE SCALE GENOMIC DNA]</scope>
    <source>
        <strain evidence="5">Derp</strain>
    </source>
</reference>
<keyword evidence="6" id="KW-1185">Reference proteome</keyword>
<dbReference type="Gene3D" id="3.10.100.10">
    <property type="entry name" value="Mannose-Binding Protein A, subunit A"/>
    <property type="match status" value="1"/>
</dbReference>
<dbReference type="InterPro" id="IPR016187">
    <property type="entry name" value="CTDL_fold"/>
</dbReference>
<evidence type="ECO:0000256" key="2">
    <source>
        <dbReference type="SAM" id="MobiDB-lite"/>
    </source>
</evidence>
<feature type="compositionally biased region" description="Low complexity" evidence="2">
    <location>
        <begin position="108"/>
        <end position="127"/>
    </location>
</feature>
<dbReference type="PANTHER" id="PTHR24637">
    <property type="entry name" value="COLLAGEN"/>
    <property type="match status" value="1"/>
</dbReference>
<evidence type="ECO:0000259" key="4">
    <source>
        <dbReference type="Pfam" id="PF20010"/>
    </source>
</evidence>
<dbReference type="Gene3D" id="3.40.1620.70">
    <property type="match status" value="1"/>
</dbReference>
<dbReference type="SUPFAM" id="SSF56436">
    <property type="entry name" value="C-type lectin-like"/>
    <property type="match status" value="1"/>
</dbReference>
<feature type="compositionally biased region" description="Acidic residues" evidence="2">
    <location>
        <begin position="11"/>
        <end position="21"/>
    </location>
</feature>
<feature type="region of interest" description="Disordered" evidence="2">
    <location>
        <begin position="1"/>
        <end position="62"/>
    </location>
</feature>
<dbReference type="InterPro" id="IPR010515">
    <property type="entry name" value="Collagenase_NC10/endostatin"/>
</dbReference>
<proteinExistence type="predicted"/>
<evidence type="ECO:0000256" key="1">
    <source>
        <dbReference type="ARBA" id="ARBA00023119"/>
    </source>
</evidence>
<gene>
    <name evidence="5" type="primary">cle-1</name>
    <name evidence="5" type="ORF">DERP_012397</name>
</gene>